<organism evidence="2 3">
    <name type="scientific">Bifidobacterium castoris</name>
    <dbReference type="NCBI Taxonomy" id="2306972"/>
    <lineage>
        <taxon>Bacteria</taxon>
        <taxon>Bacillati</taxon>
        <taxon>Actinomycetota</taxon>
        <taxon>Actinomycetes</taxon>
        <taxon>Bifidobacteriales</taxon>
        <taxon>Bifidobacteriaceae</taxon>
        <taxon>Bifidobacterium</taxon>
    </lineage>
</organism>
<evidence type="ECO:0000259" key="1">
    <source>
        <dbReference type="PROSITE" id="PS51192"/>
    </source>
</evidence>
<dbReference type="OrthoDB" id="9760715at2"/>
<comment type="caution">
    <text evidence="2">The sequence shown here is derived from an EMBL/GenBank/DDBJ whole genome shotgun (WGS) entry which is preliminary data.</text>
</comment>
<gene>
    <name evidence="2" type="ORF">D2E22_0202</name>
</gene>
<dbReference type="Pfam" id="PF00176">
    <property type="entry name" value="SNF2-rel_dom"/>
    <property type="match status" value="1"/>
</dbReference>
<dbReference type="InterPro" id="IPR014001">
    <property type="entry name" value="Helicase_ATP-bd"/>
</dbReference>
<keyword evidence="3" id="KW-1185">Reference proteome</keyword>
<dbReference type="PANTHER" id="PTHR10799">
    <property type="entry name" value="SNF2/RAD54 HELICASE FAMILY"/>
    <property type="match status" value="1"/>
</dbReference>
<dbReference type="InterPro" id="IPR027417">
    <property type="entry name" value="P-loop_NTPase"/>
</dbReference>
<dbReference type="Proteomes" id="UP000288052">
    <property type="component" value="Unassembled WGS sequence"/>
</dbReference>
<dbReference type="InterPro" id="IPR038718">
    <property type="entry name" value="SNF2-like_sf"/>
</dbReference>
<dbReference type="SUPFAM" id="SSF52540">
    <property type="entry name" value="P-loop containing nucleoside triphosphate hydrolases"/>
    <property type="match status" value="2"/>
</dbReference>
<dbReference type="EMBL" id="QXGI01000001">
    <property type="protein sequence ID" value="RSX49741.1"/>
    <property type="molecule type" value="Genomic_DNA"/>
</dbReference>
<dbReference type="Gene3D" id="3.40.50.10810">
    <property type="entry name" value="Tandem AAA-ATPase domain"/>
    <property type="match status" value="1"/>
</dbReference>
<proteinExistence type="predicted"/>
<dbReference type="Gene3D" id="3.40.50.300">
    <property type="entry name" value="P-loop containing nucleotide triphosphate hydrolases"/>
    <property type="match status" value="1"/>
</dbReference>
<accession>A0A430FA77</accession>
<dbReference type="InterPro" id="IPR000330">
    <property type="entry name" value="SNF2_N"/>
</dbReference>
<dbReference type="PROSITE" id="PS51192">
    <property type="entry name" value="HELICASE_ATP_BIND_1"/>
    <property type="match status" value="1"/>
</dbReference>
<dbReference type="AlphaFoldDB" id="A0A430FA77"/>
<dbReference type="SMART" id="SM00487">
    <property type="entry name" value="DEXDc"/>
    <property type="match status" value="1"/>
</dbReference>
<evidence type="ECO:0000313" key="3">
    <source>
        <dbReference type="Proteomes" id="UP000288052"/>
    </source>
</evidence>
<feature type="domain" description="Helicase ATP-binding" evidence="1">
    <location>
        <begin position="17"/>
        <end position="197"/>
    </location>
</feature>
<dbReference type="GO" id="GO:0005524">
    <property type="term" value="F:ATP binding"/>
    <property type="evidence" value="ECO:0007669"/>
    <property type="project" value="InterPro"/>
</dbReference>
<sequence>MRVALHDYQIECVRFALDALARHHGCGLFLDMGLGKTLTSICIMDVLHRTDPHVRFLVVAPKTVAVNTWPAELERYREMHTLGWALACGATPDPKRRRAALDAGATVTIINQENIGWLDRELREWPWDGIILDELSGYKDAGSKRFRILRRRRRDRTRGEHGRGRGVPTGWVMGLTGTPAAKGLMDLWAQVALLDDSATLGRSLTRYRDTYFTPGRRNGHVVYEWREKPDAFVRIMDAIRPFCMTMEAADRLPGLPGGVRVLDHWTDMPAATRRAYDRFRTERWIELAGTETTAANAGVLAGKMTQFAAGCLYPDDPADTGAAPVRLDHAKMDEVERIIAEAQGEPVLVMYQLTDELQRLRDRYGDRVHTPDEPNIVARWDAGDIPILAAHPAAAKYGLNLQHAGRTVIWMSLPWSLEDWLQSNARVARQGQGRPVLIHRIMEHDTIDERKLAVLEGRAELHSAVMDELTPRTRP</sequence>
<name>A0A430FA77_9BIFI</name>
<protein>
    <submittedName>
        <fullName evidence="2">Phage protein</fullName>
    </submittedName>
</protein>
<evidence type="ECO:0000313" key="2">
    <source>
        <dbReference type="EMBL" id="RSX49741.1"/>
    </source>
</evidence>
<reference evidence="2 3" key="1">
    <citation type="submission" date="2018-09" db="EMBL/GenBank/DDBJ databases">
        <title>Characterization of the phylogenetic diversity of five novel species belonging to the genus Bifidobacterium.</title>
        <authorList>
            <person name="Lugli G.A."/>
            <person name="Duranti S."/>
            <person name="Milani C."/>
        </authorList>
    </citation>
    <scope>NUCLEOTIDE SEQUENCE [LARGE SCALE GENOMIC DNA]</scope>
    <source>
        <strain evidence="2 3">2020B</strain>
    </source>
</reference>
<dbReference type="RefSeq" id="WP_126031262.1">
    <property type="nucleotide sequence ID" value="NZ_QXGI01000001.1"/>
</dbReference>